<dbReference type="Pfam" id="PF11271">
    <property type="entry name" value="PorA"/>
    <property type="match status" value="1"/>
</dbReference>
<accession>A0A6I3IGE7</accession>
<evidence type="ECO:0000313" key="3">
    <source>
        <dbReference type="EMBL" id="MTB70825.1"/>
    </source>
</evidence>
<dbReference type="Proteomes" id="UP000431092">
    <property type="component" value="Unassembled WGS sequence"/>
</dbReference>
<feature type="transmembrane region" description="Helical" evidence="2">
    <location>
        <begin position="37"/>
        <end position="58"/>
    </location>
</feature>
<protein>
    <submittedName>
        <fullName evidence="3">DUF3068 domain-containing protein</fullName>
    </submittedName>
</protein>
<evidence type="ECO:0000313" key="4">
    <source>
        <dbReference type="Proteomes" id="UP000431092"/>
    </source>
</evidence>
<organism evidence="3 4">
    <name type="scientific">Arsenicicoccus cauae</name>
    <dbReference type="NCBI Taxonomy" id="2663847"/>
    <lineage>
        <taxon>Bacteria</taxon>
        <taxon>Bacillati</taxon>
        <taxon>Actinomycetota</taxon>
        <taxon>Actinomycetes</taxon>
        <taxon>Micrococcales</taxon>
        <taxon>Intrasporangiaceae</taxon>
        <taxon>Arsenicicoccus</taxon>
    </lineage>
</organism>
<feature type="region of interest" description="Disordered" evidence="1">
    <location>
        <begin position="8"/>
        <end position="30"/>
    </location>
</feature>
<dbReference type="EMBL" id="WLVL01000007">
    <property type="protein sequence ID" value="MTB70825.1"/>
    <property type="molecule type" value="Genomic_DNA"/>
</dbReference>
<reference evidence="3 4" key="1">
    <citation type="submission" date="2019-11" db="EMBL/GenBank/DDBJ databases">
        <title>Whole genome sequencing identifies a novel species of the genus Arsenicicoccus isolated from human blood.</title>
        <authorList>
            <person name="Jeong J.H."/>
            <person name="Kweon O.J."/>
            <person name="Kim H.R."/>
            <person name="Kim T.-H."/>
            <person name="Ha S.-M."/>
            <person name="Lee M.-K."/>
        </authorList>
    </citation>
    <scope>NUCLEOTIDE SEQUENCE [LARGE SCALE GENOMIC DNA]</scope>
    <source>
        <strain evidence="3 4">MKL-02</strain>
    </source>
</reference>
<keyword evidence="2" id="KW-0472">Membrane</keyword>
<proteinExistence type="predicted"/>
<name>A0A6I3IGE7_9MICO</name>
<comment type="caution">
    <text evidence="3">The sequence shown here is derived from an EMBL/GenBank/DDBJ whole genome shotgun (WGS) entry which is preliminary data.</text>
</comment>
<keyword evidence="4" id="KW-1185">Reference proteome</keyword>
<dbReference type="AlphaFoldDB" id="A0A6I3IGE7"/>
<evidence type="ECO:0000256" key="2">
    <source>
        <dbReference type="SAM" id="Phobius"/>
    </source>
</evidence>
<sequence length="379" mass="41635">MVPGTAALLISRPSPPTDRHTSSRQRHCRRSLSRSPFMRRILGGLAVFLGILALVLGMRADSIYDRLATVPLDQKATAISEGTGVSALRVSTQGGTVRFDKLTDQHVKNTRTIIGLPGKVPEDQRDDNAFWQIGLRTEIVDGQPLALSTDGVSINRRTGLATNCCGDFVGVGTTQDQNATEQITHEGLFFKFPFDAQKKSYPFWDSELKAARDATYVREEKVKGLDTYVYEQTIPTTRLPGSRTVPRTMFGAGTGDVQVQSDYANTRTFWVEPNTGAIIRAQENINREAVSEAGTVTLIKGVIGYNDETQQRFADEYGDKAGKLAFVRDLLSPLGFVAGALLTLLGLFLLFTRRRGEHRESRHDDLVAQDRAASGATRA</sequence>
<gene>
    <name evidence="3" type="ORF">GGG17_02315</name>
</gene>
<evidence type="ECO:0000256" key="1">
    <source>
        <dbReference type="SAM" id="MobiDB-lite"/>
    </source>
</evidence>
<keyword evidence="2" id="KW-0812">Transmembrane</keyword>
<feature type="transmembrane region" description="Helical" evidence="2">
    <location>
        <begin position="330"/>
        <end position="352"/>
    </location>
</feature>
<dbReference type="InterPro" id="IPR021424">
    <property type="entry name" value="PorA"/>
</dbReference>
<keyword evidence="2" id="KW-1133">Transmembrane helix</keyword>